<feature type="compositionally biased region" description="Acidic residues" evidence="1">
    <location>
        <begin position="223"/>
        <end position="235"/>
    </location>
</feature>
<evidence type="ECO:0000256" key="1">
    <source>
        <dbReference type="SAM" id="MobiDB-lite"/>
    </source>
</evidence>
<organism evidence="2 3">
    <name type="scientific">Saccharopolyspora phatthalungensis</name>
    <dbReference type="NCBI Taxonomy" id="664693"/>
    <lineage>
        <taxon>Bacteria</taxon>
        <taxon>Bacillati</taxon>
        <taxon>Actinomycetota</taxon>
        <taxon>Actinomycetes</taxon>
        <taxon>Pseudonocardiales</taxon>
        <taxon>Pseudonocardiaceae</taxon>
        <taxon>Saccharopolyspora</taxon>
    </lineage>
</organism>
<feature type="compositionally biased region" description="Low complexity" evidence="1">
    <location>
        <begin position="206"/>
        <end position="222"/>
    </location>
</feature>
<name>A0A840QKA5_9PSEU</name>
<feature type="region of interest" description="Disordered" evidence="1">
    <location>
        <begin position="95"/>
        <end position="274"/>
    </location>
</feature>
<dbReference type="EMBL" id="JACHIW010000002">
    <property type="protein sequence ID" value="MBB5159735.1"/>
    <property type="molecule type" value="Genomic_DNA"/>
</dbReference>
<feature type="compositionally biased region" description="Low complexity" evidence="1">
    <location>
        <begin position="236"/>
        <end position="246"/>
    </location>
</feature>
<dbReference type="RefSeq" id="WP_184732268.1">
    <property type="nucleotide sequence ID" value="NZ_JACHIW010000002.1"/>
</dbReference>
<sequence>MAHQLLWDRDDVAAIDALLNKLYGLMTANLSVRAGAGRALEEDGFLPGPGDAGSARPDGVRGTAGEAERADVDGAVSEDEWDQLRTRLDRLRVSGDDDAVGGASAHSDSAESPRLGARPAGSDSRRRLSWPSATRARQSGSPTDGGVASGEVRRPAHMPVDGDIDDVASSGGPSGAATPNSAQSRRSDASAALAESVHSAEGVALSSAGSEGPESGSSAVGDETSDGDDPADDGSDGASSWFSSDGPAPEEYPAELTDGGADAEGSDVASGAADDDRAAHARRLVDWYASLAGGSSRLADLIGVHHQERGSRRFGSRWVRDYEQRLEGVARLALELADPGTRPILGDLRNARRLADALRRQYPDIGNNVTVDDLRRMLRDFAPDDERPVSDEDVRHLADLAERVKTSRRPVTFDALRSGWRADAAELQRRGIVAARRLGVCFDRVVAHSVWLRARRPDFLGREGALRAVVTAELTNPWRPSDHRRAERLEDLAIDGQWLLEEMRDARNETGGPGHDALRALLREHGGGRAVARAVGVDSGDVHADWARLTSLAPLAAAMFGDRPTLDQLRQAASDSDRRWPGLSRLRADLEDSLDLDMRGMDEAGLAEVLRALLRRWADQFEPPGQHPVTEGDLHHFARLVMSETHTGQEVTWEGLRHAWNLERYAVARRALSALAELREADEHVTADLAPLPDWYRQDLRARAADIARVVEAPTRPWRPADAPLADQLEQLRAPARTLTEEVRAAHVTFEAVGPLLLADELVERFGREAVGVDRQGELSNADRRRVVRLSALAAVLANVLSPADLQAEHLHYARQVTGALAEAVSESGDTSGVALAQLRGVVWEALDLREAASVSNEDVRSLAAWLVTLPHRFVTLRDLGPEWMADRVNSTLTGLWHSYDRIAAHLAAQPDAYRPELRVAMGEATPYRDFTGIPWAVQDGPLVRRLEEIRVRLDSLAAEVASETTDHRPRLRSTRAGRTRMSELFDGVPRVPNNSPVRDIADDLADRTGAGGGSGVAAQDDAVDLHGLAGAFLSVVRQEPRAIPAGLFVRSGLSDDDLLYAAARRIPHRSGRLVVVARGDHRGGVVSDGRSVNPRVLAGLIRRSPGWKADRGASIWLFSCAVSADFAQELGELLRVRVRHGENGLTWIGPGTGGAAALVTAAAVVDGRLVPVMPPTGRWVERLPGADQPVVHEAYAFALRQATPAGLGLATPMHLRAPRPEPSLPAGDFDDDRPVQERVLDEVALTTRRGAETLRHLADPLLGDGLVERLARGFAQDGGDGWEELARAVGLGGDDGLPDDFRQTLVNVAELALLTTDVGADGRRSTPDVPQLQRVRTLIEAGFTGDRDGADFYRRTVGDVRRLLADLPDPGFNTRTGPRSYEEVSDGEVRGIVRLMDSVIALGGYRSVVAEIGAEWVGGGRLLPVMRLAQQLHPEGPDLGQVRDLAWLAHQIDNQHSRVGMTQLRRVIRDINGSTIVSADSVGYLVRLVGETRRSRGLDSLTLHDLRGIWAVARRWDVAAHCLEDITADSNLQQFSSRAQRLRSALLETRSAVIGGSGPEASQPLARIEAEVSRLQAEIEEHEWDDHQDLDGWWEQGLEQDRWSDEETRDDALLTQEEADSASLGSSPLLGRQRHGRG</sequence>
<dbReference type="Proteomes" id="UP000584374">
    <property type="component" value="Unassembled WGS sequence"/>
</dbReference>
<feature type="compositionally biased region" description="Basic and acidic residues" evidence="1">
    <location>
        <begin position="1600"/>
        <end position="1613"/>
    </location>
</feature>
<proteinExistence type="predicted"/>
<feature type="region of interest" description="Disordered" evidence="1">
    <location>
        <begin position="43"/>
        <end position="80"/>
    </location>
</feature>
<comment type="caution">
    <text evidence="2">The sequence shown here is derived from an EMBL/GenBank/DDBJ whole genome shotgun (WGS) entry which is preliminary data.</text>
</comment>
<feature type="region of interest" description="Disordered" evidence="1">
    <location>
        <begin position="1596"/>
        <end position="1639"/>
    </location>
</feature>
<keyword evidence="3" id="KW-1185">Reference proteome</keyword>
<evidence type="ECO:0000313" key="2">
    <source>
        <dbReference type="EMBL" id="MBB5159735.1"/>
    </source>
</evidence>
<evidence type="ECO:0000313" key="3">
    <source>
        <dbReference type="Proteomes" id="UP000584374"/>
    </source>
</evidence>
<feature type="compositionally biased region" description="Low complexity" evidence="1">
    <location>
        <begin position="181"/>
        <end position="196"/>
    </location>
</feature>
<reference evidence="2 3" key="1">
    <citation type="submission" date="2020-08" db="EMBL/GenBank/DDBJ databases">
        <title>Sequencing the genomes of 1000 actinobacteria strains.</title>
        <authorList>
            <person name="Klenk H.-P."/>
        </authorList>
    </citation>
    <scope>NUCLEOTIDE SEQUENCE [LARGE SCALE GENOMIC DNA]</scope>
    <source>
        <strain evidence="2 3">DSM 45584</strain>
    </source>
</reference>
<protein>
    <submittedName>
        <fullName evidence="2">Uncharacterized protein</fullName>
    </submittedName>
</protein>
<gene>
    <name evidence="2" type="ORF">BJ970_007334</name>
</gene>
<accession>A0A840QKA5</accession>
<feature type="compositionally biased region" description="Polar residues" evidence="1">
    <location>
        <begin position="131"/>
        <end position="142"/>
    </location>
</feature>